<evidence type="ECO:0000313" key="1">
    <source>
        <dbReference type="EMBL" id="KAK7881058.1"/>
    </source>
</evidence>
<proteinExistence type="predicted"/>
<dbReference type="Proteomes" id="UP001460270">
    <property type="component" value="Unassembled WGS sequence"/>
</dbReference>
<name>A0AAW0MNM1_9GOBI</name>
<reference evidence="2" key="1">
    <citation type="submission" date="2024-04" db="EMBL/GenBank/DDBJ databases">
        <title>Salinicola lusitanus LLJ914,a marine bacterium isolated from the Okinawa Trough.</title>
        <authorList>
            <person name="Li J."/>
        </authorList>
    </citation>
    <scope>NUCLEOTIDE SEQUENCE [LARGE SCALE GENOMIC DNA]</scope>
</reference>
<sequence length="199" mass="22167">MSCEPWLCSCFQDNQVCRSVLSNNLIHNLLLCLGVFVGTAEKCLQTQRGNCISQITLVCIVSKKSIYDSIGSIEMRYWQYQKKKESPGIMTGNSGTLLLGRNESRKGLRQPAYPEESCLEQSTVLCPYGHWGGCRGDALEVQRDSAGLKTSLWSSPGEIQLALGKGFGQLRAKGSWRNYRASADLSPRRTTLEWIFAFS</sequence>
<evidence type="ECO:0000313" key="2">
    <source>
        <dbReference type="Proteomes" id="UP001460270"/>
    </source>
</evidence>
<organism evidence="1 2">
    <name type="scientific">Mugilogobius chulae</name>
    <name type="common">yellowstripe goby</name>
    <dbReference type="NCBI Taxonomy" id="88201"/>
    <lineage>
        <taxon>Eukaryota</taxon>
        <taxon>Metazoa</taxon>
        <taxon>Chordata</taxon>
        <taxon>Craniata</taxon>
        <taxon>Vertebrata</taxon>
        <taxon>Euteleostomi</taxon>
        <taxon>Actinopterygii</taxon>
        <taxon>Neopterygii</taxon>
        <taxon>Teleostei</taxon>
        <taxon>Neoteleostei</taxon>
        <taxon>Acanthomorphata</taxon>
        <taxon>Gobiaria</taxon>
        <taxon>Gobiiformes</taxon>
        <taxon>Gobioidei</taxon>
        <taxon>Gobiidae</taxon>
        <taxon>Gobionellinae</taxon>
        <taxon>Mugilogobius</taxon>
    </lineage>
</organism>
<keyword evidence="2" id="KW-1185">Reference proteome</keyword>
<accession>A0AAW0MNM1</accession>
<dbReference type="AlphaFoldDB" id="A0AAW0MNM1"/>
<protein>
    <submittedName>
        <fullName evidence="1">Uncharacterized protein</fullName>
    </submittedName>
</protein>
<gene>
    <name evidence="1" type="ORF">WMY93_032330</name>
</gene>
<dbReference type="EMBL" id="JBBPFD010000029">
    <property type="protein sequence ID" value="KAK7881058.1"/>
    <property type="molecule type" value="Genomic_DNA"/>
</dbReference>
<comment type="caution">
    <text evidence="1">The sequence shown here is derived from an EMBL/GenBank/DDBJ whole genome shotgun (WGS) entry which is preliminary data.</text>
</comment>